<reference evidence="3" key="1">
    <citation type="submission" date="2021-08" db="EMBL/GenBank/DDBJ databases">
        <authorList>
            <person name="Zhang H."/>
            <person name="Xu M."/>
            <person name="Yu Z."/>
            <person name="Yang L."/>
            <person name="Cai Y."/>
        </authorList>
    </citation>
    <scope>NUCLEOTIDE SEQUENCE</scope>
    <source>
        <strain evidence="3">CHL1</strain>
    </source>
</reference>
<protein>
    <submittedName>
        <fullName evidence="3">FAD-dependent oxidoreductase</fullName>
    </submittedName>
</protein>
<name>A0A9E6RGJ0_9HYPH</name>
<dbReference type="PANTHER" id="PTHR13847:SF289">
    <property type="entry name" value="GLYCINE OXIDASE"/>
    <property type="match status" value="1"/>
</dbReference>
<dbReference type="InterPro" id="IPR006076">
    <property type="entry name" value="FAD-dep_OxRdtase"/>
</dbReference>
<evidence type="ECO:0000313" key="3">
    <source>
        <dbReference type="EMBL" id="QZO00607.1"/>
    </source>
</evidence>
<dbReference type="SUPFAM" id="SSF51905">
    <property type="entry name" value="FAD/NAD(P)-binding domain"/>
    <property type="match status" value="1"/>
</dbReference>
<dbReference type="PANTHER" id="PTHR13847">
    <property type="entry name" value="SARCOSINE DEHYDROGENASE-RELATED"/>
    <property type="match status" value="1"/>
</dbReference>
<gene>
    <name evidence="3" type="ORF">K6K41_02495</name>
</gene>
<dbReference type="Proteomes" id="UP000825701">
    <property type="component" value="Chromosome"/>
</dbReference>
<keyword evidence="4" id="KW-1185">Reference proteome</keyword>
<dbReference type="GO" id="GO:0005737">
    <property type="term" value="C:cytoplasm"/>
    <property type="evidence" value="ECO:0007669"/>
    <property type="project" value="TreeGrafter"/>
</dbReference>
<dbReference type="GO" id="GO:0016491">
    <property type="term" value="F:oxidoreductase activity"/>
    <property type="evidence" value="ECO:0007669"/>
    <property type="project" value="UniProtKB-KW"/>
</dbReference>
<evidence type="ECO:0000313" key="4">
    <source>
        <dbReference type="Proteomes" id="UP000825701"/>
    </source>
</evidence>
<evidence type="ECO:0000256" key="1">
    <source>
        <dbReference type="ARBA" id="ARBA00023002"/>
    </source>
</evidence>
<dbReference type="PRINTS" id="PR00419">
    <property type="entry name" value="ADXRDTASE"/>
</dbReference>
<dbReference type="EMBL" id="CP081869">
    <property type="protein sequence ID" value="QZO00607.1"/>
    <property type="molecule type" value="Genomic_DNA"/>
</dbReference>
<evidence type="ECO:0000259" key="2">
    <source>
        <dbReference type="Pfam" id="PF01266"/>
    </source>
</evidence>
<feature type="domain" description="FAD dependent oxidoreductase" evidence="2">
    <location>
        <begin position="2"/>
        <end position="234"/>
    </location>
</feature>
<dbReference type="InterPro" id="IPR036188">
    <property type="entry name" value="FAD/NAD-bd_sf"/>
</dbReference>
<dbReference type="AlphaFoldDB" id="A0A9E6RGJ0"/>
<organism evidence="3 4">
    <name type="scientific">Chenggangzhangella methanolivorans</name>
    <dbReference type="NCBI Taxonomy" id="1437009"/>
    <lineage>
        <taxon>Bacteria</taxon>
        <taxon>Pseudomonadati</taxon>
        <taxon>Pseudomonadota</taxon>
        <taxon>Alphaproteobacteria</taxon>
        <taxon>Hyphomicrobiales</taxon>
        <taxon>Methylopilaceae</taxon>
        <taxon>Chenggangzhangella</taxon>
    </lineage>
</organism>
<accession>A0A9E6RGJ0</accession>
<keyword evidence="1" id="KW-0560">Oxidoreductase</keyword>
<sequence length="251" mass="27271">MRVTVVGAGVAGLVAAVELAERGHEVEVLERSPRLGGAACAWSAGGMIAPWCEAEAGEEEVAEKGPEALAWWPRQISQAKIEGTLVVASRRDHAELARFARMTERFEHADAVRIGELEPNLSGRFDKGLFFPEEGHVDPREALPALVRRLEALGGAVRFGVDADPEALDADAVLDCRGLAARNAVPELRGVRGEMMLLRTAEIAFKRPVRMLHPRLSLYVVPRADDIFMVGATSIGVLHARRCRRAPPSSF</sequence>
<dbReference type="Gene3D" id="3.50.50.60">
    <property type="entry name" value="FAD/NAD(P)-binding domain"/>
    <property type="match status" value="1"/>
</dbReference>
<proteinExistence type="predicted"/>
<dbReference type="Pfam" id="PF01266">
    <property type="entry name" value="DAO"/>
    <property type="match status" value="1"/>
</dbReference>
<dbReference type="KEGG" id="cmet:K6K41_02495"/>
<dbReference type="Gene3D" id="3.30.9.10">
    <property type="entry name" value="D-Amino Acid Oxidase, subunit A, domain 2"/>
    <property type="match status" value="1"/>
</dbReference>